<sequence length="48" mass="5311">MDVTSLFKICFYLARHSASEGNTGKSVVSSIAYFRRQINTEKADSAPI</sequence>
<comment type="caution">
    <text evidence="1">The sequence shown here is derived from an EMBL/GenBank/DDBJ whole genome shotgun (WGS) entry which is preliminary data.</text>
</comment>
<proteinExistence type="predicted"/>
<evidence type="ECO:0000313" key="2">
    <source>
        <dbReference type="Proteomes" id="UP000004619"/>
    </source>
</evidence>
<evidence type="ECO:0000313" key="1">
    <source>
        <dbReference type="EMBL" id="EEU98058.1"/>
    </source>
</evidence>
<name>C7H1Z1_FAED2</name>
<dbReference type="EMBL" id="ACOP02000004">
    <property type="protein sequence ID" value="EEU98058.1"/>
    <property type="molecule type" value="Genomic_DNA"/>
</dbReference>
<reference evidence="1" key="1">
    <citation type="submission" date="2009-08" db="EMBL/GenBank/DDBJ databases">
        <authorList>
            <person name="Weinstock G."/>
            <person name="Sodergren E."/>
            <person name="Clifton S."/>
            <person name="Fulton L."/>
            <person name="Fulton B."/>
            <person name="Courtney L."/>
            <person name="Fronick C."/>
            <person name="Harrison M."/>
            <person name="Strong C."/>
            <person name="Farmer C."/>
            <person name="Delahaunty K."/>
            <person name="Markovic C."/>
            <person name="Hall O."/>
            <person name="Minx P."/>
            <person name="Tomlinson C."/>
            <person name="Mitreva M."/>
            <person name="Nelson J."/>
            <person name="Hou S."/>
            <person name="Wollam A."/>
            <person name="Pepin K.H."/>
            <person name="Johnson M."/>
            <person name="Bhonagiri V."/>
            <person name="Nash W.E."/>
            <person name="Warren W."/>
            <person name="Chinwalla A."/>
            <person name="Mardis E.R."/>
            <person name="Wilson R.K."/>
        </authorList>
    </citation>
    <scope>NUCLEOTIDE SEQUENCE [LARGE SCALE GENOMIC DNA]</scope>
    <source>
        <strain evidence="1">A2-165</strain>
    </source>
</reference>
<dbReference type="HOGENOM" id="CLU_3153026_0_0_9"/>
<gene>
    <name evidence="1" type="ORF">FAEPRAA2165_00282</name>
</gene>
<keyword evidence="2" id="KW-1185">Reference proteome</keyword>
<protein>
    <submittedName>
        <fullName evidence="1">Uncharacterized protein</fullName>
    </submittedName>
</protein>
<dbReference type="STRING" id="411483.FAEPRAA2165_00282"/>
<dbReference type="AlphaFoldDB" id="C7H1Z1"/>
<accession>C7H1Z1</accession>
<dbReference type="Proteomes" id="UP000004619">
    <property type="component" value="Unassembled WGS sequence"/>
</dbReference>
<organism evidence="1 2">
    <name type="scientific">Faecalibacterium duncaniae (strain DSM 17677 / JCM 31915 / A2-165)</name>
    <name type="common">Faecalibacterium prausnitzii</name>
    <dbReference type="NCBI Taxonomy" id="411483"/>
    <lineage>
        <taxon>Bacteria</taxon>
        <taxon>Bacillati</taxon>
        <taxon>Bacillota</taxon>
        <taxon>Clostridia</taxon>
        <taxon>Eubacteriales</taxon>
        <taxon>Oscillospiraceae</taxon>
        <taxon>Faecalibacterium</taxon>
    </lineage>
</organism>